<dbReference type="EC" id="3.4.21.102" evidence="2"/>
<evidence type="ECO:0000313" key="3">
    <source>
        <dbReference type="Proteomes" id="UP000004207"/>
    </source>
</evidence>
<dbReference type="STRING" id="504.KKKWG1_0426"/>
<proteinExistence type="predicted"/>
<dbReference type="SUPFAM" id="SSF103196">
    <property type="entry name" value="Roadblock/LC7 domain"/>
    <property type="match status" value="1"/>
</dbReference>
<dbReference type="GO" id="GO:0006508">
    <property type="term" value="P:proteolysis"/>
    <property type="evidence" value="ECO:0007669"/>
    <property type="project" value="UniProtKB-KW"/>
</dbReference>
<sequence>MQAAFLIFMIRGKHKMTHPILENFLNQLHDNTPDILASAIVSVDGIALAWLLNRHTNPDRVGGMSAALLSLGSRATKELECGRLKQVVVEGDDGFTVLVQAGEQTVLVVTARAEAKLGLILLNTRDTVKQIKQLGQY</sequence>
<keyword evidence="2" id="KW-0378">Hydrolase</keyword>
<organism evidence="2 3">
    <name type="scientific">Kingella kingae ATCC 23330</name>
    <dbReference type="NCBI Taxonomy" id="887327"/>
    <lineage>
        <taxon>Bacteria</taxon>
        <taxon>Pseudomonadati</taxon>
        <taxon>Pseudomonadota</taxon>
        <taxon>Betaproteobacteria</taxon>
        <taxon>Neisseriales</taxon>
        <taxon>Neisseriaceae</taxon>
        <taxon>Kingella</taxon>
    </lineage>
</organism>
<comment type="caution">
    <text evidence="2">The sequence shown here is derived from an EMBL/GenBank/DDBJ whole genome shotgun (WGS) entry which is preliminary data.</text>
</comment>
<dbReference type="PANTHER" id="PTHR36222:SF1">
    <property type="entry name" value="SERINE PROTEASE INHIBITOR RV3364C"/>
    <property type="match status" value="1"/>
</dbReference>
<protein>
    <submittedName>
        <fullName evidence="2">Carboxy-terminal processing protease CtpA</fullName>
        <ecNumber evidence="2">3.4.21.102</ecNumber>
    </submittedName>
</protein>
<dbReference type="Proteomes" id="UP000004207">
    <property type="component" value="Unassembled WGS sequence"/>
</dbReference>
<dbReference type="AlphaFoldDB" id="F5SA37"/>
<dbReference type="HOGENOM" id="CLU_118613_1_1_4"/>
<dbReference type="Gene3D" id="3.30.450.30">
    <property type="entry name" value="Dynein light chain 2a, cytoplasmic"/>
    <property type="match status" value="1"/>
</dbReference>
<dbReference type="PANTHER" id="PTHR36222">
    <property type="entry name" value="SERINE PROTEASE INHIBITOR RV3364C"/>
    <property type="match status" value="1"/>
</dbReference>
<dbReference type="InterPro" id="IPR004942">
    <property type="entry name" value="Roadblock/LAMTOR2_dom"/>
</dbReference>
<name>F5SA37_KINKI</name>
<gene>
    <name evidence="2" type="primary">ctpA3</name>
    <name evidence="2" type="ORF">HMPREF0476_2070</name>
</gene>
<accession>F5SA37</accession>
<dbReference type="InterPro" id="IPR053141">
    <property type="entry name" value="Mycobact_SerProt_Inhib_Rv3364c"/>
</dbReference>
<keyword evidence="3" id="KW-1185">Reference proteome</keyword>
<dbReference type="Pfam" id="PF03259">
    <property type="entry name" value="Robl_LC7"/>
    <property type="match status" value="1"/>
</dbReference>
<dbReference type="SMART" id="SM00960">
    <property type="entry name" value="Robl_LC7"/>
    <property type="match status" value="1"/>
</dbReference>
<evidence type="ECO:0000313" key="2">
    <source>
        <dbReference type="EMBL" id="EGK06776.1"/>
    </source>
</evidence>
<reference evidence="2 3" key="1">
    <citation type="submission" date="2011-04" db="EMBL/GenBank/DDBJ databases">
        <authorList>
            <person name="Muzny D."/>
            <person name="Qin X."/>
            <person name="Deng J."/>
            <person name="Jiang H."/>
            <person name="Liu Y."/>
            <person name="Qu J."/>
            <person name="Song X.-Z."/>
            <person name="Zhang L."/>
            <person name="Thornton R."/>
            <person name="Coyle M."/>
            <person name="Francisco L."/>
            <person name="Jackson L."/>
            <person name="Javaid M."/>
            <person name="Korchina V."/>
            <person name="Kovar C."/>
            <person name="Mata R."/>
            <person name="Mathew T."/>
            <person name="Ngo R."/>
            <person name="Nguyen L."/>
            <person name="Nguyen N."/>
            <person name="Okwuonu G."/>
            <person name="Ongeri F."/>
            <person name="Pham C."/>
            <person name="Simmons D."/>
            <person name="Wilczek-Boney K."/>
            <person name="Hale W."/>
            <person name="Jakkamsetti A."/>
            <person name="Pham P."/>
            <person name="Ruth R."/>
            <person name="San Lucas F."/>
            <person name="Warren J."/>
            <person name="Zhang J."/>
            <person name="Zhao Z."/>
            <person name="Zhou C."/>
            <person name="Zhu D."/>
            <person name="Lee S."/>
            <person name="Bess C."/>
            <person name="Blankenburg K."/>
            <person name="Forbes L."/>
            <person name="Fu Q."/>
            <person name="Gubbala S."/>
            <person name="Hirani K."/>
            <person name="Jayaseelan J.C."/>
            <person name="Lara F."/>
            <person name="Munidasa M."/>
            <person name="Palculict T."/>
            <person name="Patil S."/>
            <person name="Pu L.-L."/>
            <person name="Saada N."/>
            <person name="Tang L."/>
            <person name="Weissenberger G."/>
            <person name="Zhu Y."/>
            <person name="Hemphill L."/>
            <person name="Shang Y."/>
            <person name="Youmans B."/>
            <person name="Ayvaz T."/>
            <person name="Ross M."/>
            <person name="Santibanez J."/>
            <person name="Aqrawi P."/>
            <person name="Gross S."/>
            <person name="Joshi V."/>
            <person name="Fowler G."/>
            <person name="Nazareth L."/>
            <person name="Reid J."/>
            <person name="Worley K."/>
            <person name="Petrosino J."/>
            <person name="Highlander S."/>
            <person name="Gibbs R."/>
        </authorList>
    </citation>
    <scope>NUCLEOTIDE SEQUENCE [LARGE SCALE GENOMIC DNA]</scope>
    <source>
        <strain evidence="2 3">ATCC 23330</strain>
    </source>
</reference>
<feature type="domain" description="Roadblock/LAMTOR2" evidence="1">
    <location>
        <begin position="21"/>
        <end position="111"/>
    </location>
</feature>
<dbReference type="GO" id="GO:0004252">
    <property type="term" value="F:serine-type endopeptidase activity"/>
    <property type="evidence" value="ECO:0007669"/>
    <property type="project" value="UniProtKB-EC"/>
</dbReference>
<keyword evidence="2" id="KW-0645">Protease</keyword>
<evidence type="ECO:0000259" key="1">
    <source>
        <dbReference type="SMART" id="SM00960"/>
    </source>
</evidence>
<dbReference type="eggNOG" id="COG2018">
    <property type="taxonomic scope" value="Bacteria"/>
</dbReference>
<dbReference type="EMBL" id="AFHS01000072">
    <property type="protein sequence ID" value="EGK06776.1"/>
    <property type="molecule type" value="Genomic_DNA"/>
</dbReference>